<dbReference type="CDD" id="cd06341">
    <property type="entry name" value="PBP1_ABC_ligand_binding-like"/>
    <property type="match status" value="1"/>
</dbReference>
<feature type="domain" description="Leucine-binding protein" evidence="4">
    <location>
        <begin position="47"/>
        <end position="387"/>
    </location>
</feature>
<dbReference type="Proteomes" id="UP000179769">
    <property type="component" value="Unassembled WGS sequence"/>
</dbReference>
<proteinExistence type="inferred from homology"/>
<organism evidence="5 6">
    <name type="scientific">Parafrankia soli</name>
    <dbReference type="NCBI Taxonomy" id="2599596"/>
    <lineage>
        <taxon>Bacteria</taxon>
        <taxon>Bacillati</taxon>
        <taxon>Actinomycetota</taxon>
        <taxon>Actinomycetes</taxon>
        <taxon>Frankiales</taxon>
        <taxon>Frankiaceae</taxon>
        <taxon>Parafrankia</taxon>
    </lineage>
</organism>
<dbReference type="RefSeq" id="WP_071059998.1">
    <property type="nucleotide sequence ID" value="NZ_MAXA01000036.1"/>
</dbReference>
<dbReference type="PANTHER" id="PTHR47235">
    <property type="entry name" value="BLR6548 PROTEIN"/>
    <property type="match status" value="1"/>
</dbReference>
<protein>
    <submittedName>
        <fullName evidence="5">Amino acid-binding protein</fullName>
    </submittedName>
</protein>
<dbReference type="Gene3D" id="3.40.50.2300">
    <property type="match status" value="2"/>
</dbReference>
<feature type="signal peptide" evidence="3">
    <location>
        <begin position="1"/>
        <end position="21"/>
    </location>
</feature>
<comment type="caution">
    <text evidence="5">The sequence shown here is derived from an EMBL/GenBank/DDBJ whole genome shotgun (WGS) entry which is preliminary data.</text>
</comment>
<dbReference type="AlphaFoldDB" id="A0A1S1R7T7"/>
<evidence type="ECO:0000256" key="2">
    <source>
        <dbReference type="ARBA" id="ARBA00022729"/>
    </source>
</evidence>
<dbReference type="OrthoDB" id="3208273at2"/>
<sequence length="404" mass="42259">MRLGGLTRRLSVAAVAALAVAVTGCSSTGGGGDSPAACNSPGVTPDQVKIGFVYSDSGTGSSALSSARAGLDARIGLANQEGGVHGRRIAYEWRDDGSSATEDARATTELVRDRSVFGLVTATAFLSGSVDSLAAQKIPVSGLIQPAWANYPNLFSFMYEVAPETAGRYLQLSGAKKVAFLITGSGAFTLQTIERYKAAFGRVGLATGDTISFARSTDSPAQVAQQLSGMGADALIGFSTPEDLADVLGAARAANVRIVSSLSLTGYDRNVLHQLGPSLAGVSFGVNFKPFEMGDAPIQRYRDAMTRFAPETVVPEQQFAMYAYLYTDLFLRGLEIAGDCPTREAFISGLRKVTNYDAGGLIEPVNLGTNATQPLQCNAFVRINQAGAAFEVANRRLCADGSSS</sequence>
<evidence type="ECO:0000259" key="4">
    <source>
        <dbReference type="Pfam" id="PF13458"/>
    </source>
</evidence>
<dbReference type="InterPro" id="IPR028081">
    <property type="entry name" value="Leu-bd"/>
</dbReference>
<dbReference type="InterPro" id="IPR028082">
    <property type="entry name" value="Peripla_BP_I"/>
</dbReference>
<dbReference type="PANTHER" id="PTHR47235:SF1">
    <property type="entry name" value="BLR6548 PROTEIN"/>
    <property type="match status" value="1"/>
</dbReference>
<reference evidence="6" key="1">
    <citation type="submission" date="2016-07" db="EMBL/GenBank/DDBJ databases">
        <title>Frankia sp. NRRL B-16219 Genome sequencing.</title>
        <authorList>
            <person name="Ghodhbane-Gtari F."/>
            <person name="Swanson E."/>
            <person name="Gueddou A."/>
            <person name="Louati M."/>
            <person name="Nouioui I."/>
            <person name="Hezbri K."/>
            <person name="Abebe-Akele F."/>
            <person name="Simpson S."/>
            <person name="Morris K."/>
            <person name="Thomas K."/>
            <person name="Gtari M."/>
            <person name="Tisa L.S."/>
        </authorList>
    </citation>
    <scope>NUCLEOTIDE SEQUENCE [LARGE SCALE GENOMIC DNA]</scope>
    <source>
        <strain evidence="6">NRRL B-16219</strain>
    </source>
</reference>
<name>A0A1S1R7T7_9ACTN</name>
<feature type="chain" id="PRO_5039333447" evidence="3">
    <location>
        <begin position="22"/>
        <end position="404"/>
    </location>
</feature>
<dbReference type="EMBL" id="MAXA01000036">
    <property type="protein sequence ID" value="OHV43038.1"/>
    <property type="molecule type" value="Genomic_DNA"/>
</dbReference>
<evidence type="ECO:0000313" key="5">
    <source>
        <dbReference type="EMBL" id="OHV43038.1"/>
    </source>
</evidence>
<comment type="similarity">
    <text evidence="1">Belongs to the leucine-binding protein family.</text>
</comment>
<evidence type="ECO:0000256" key="3">
    <source>
        <dbReference type="SAM" id="SignalP"/>
    </source>
</evidence>
<gene>
    <name evidence="5" type="ORF">BBK14_10360</name>
</gene>
<dbReference type="Pfam" id="PF13458">
    <property type="entry name" value="Peripla_BP_6"/>
    <property type="match status" value="1"/>
</dbReference>
<keyword evidence="2 3" id="KW-0732">Signal</keyword>
<dbReference type="PROSITE" id="PS51257">
    <property type="entry name" value="PROKAR_LIPOPROTEIN"/>
    <property type="match status" value="1"/>
</dbReference>
<accession>A0A1S1R7T7</accession>
<dbReference type="SUPFAM" id="SSF53822">
    <property type="entry name" value="Periplasmic binding protein-like I"/>
    <property type="match status" value="1"/>
</dbReference>
<evidence type="ECO:0000256" key="1">
    <source>
        <dbReference type="ARBA" id="ARBA00010062"/>
    </source>
</evidence>
<keyword evidence="6" id="KW-1185">Reference proteome</keyword>
<evidence type="ECO:0000313" key="6">
    <source>
        <dbReference type="Proteomes" id="UP000179769"/>
    </source>
</evidence>